<dbReference type="InterPro" id="IPR039422">
    <property type="entry name" value="MarR/SlyA-like"/>
</dbReference>
<comment type="caution">
    <text evidence="2">The sequence shown here is derived from an EMBL/GenBank/DDBJ whole genome shotgun (WGS) entry which is preliminary data.</text>
</comment>
<dbReference type="InterPro" id="IPR016181">
    <property type="entry name" value="Acyl_CoA_acyltransferase"/>
</dbReference>
<keyword evidence="3" id="KW-1185">Reference proteome</keyword>
<dbReference type="EMBL" id="JAAOXG010000026">
    <property type="protein sequence ID" value="NNJ30825.1"/>
    <property type="molecule type" value="Genomic_DNA"/>
</dbReference>
<name>A0ABX1VS45_9FIRM</name>
<sequence length="309" mass="35388">MNKEEMVRSEIRLIVRELGLLNHNCFNSGLTLAQAHILNYLRQNGKTPFNELLISLGIDKASLSRIVSNLEAKKYLELKKSEDDKRMKDICLLPLGLTTINDGDYKANIFMNEILDLGDSQDADNIVRAFRVFRILALKNNLRKNDSRILIEKISENYMEDSIKLATEVFANEQGIPAESIAIDANLKPIWWCARVGGDVIGVVATWKEKDKWKWGRFAVDKRLRGLGIGQKMAIQSLKEIFGQYTDKLYIEAREVTVNMLLKFGCKVIGETEDFYGEPITPILLNKELFDEHLKNYNNAYSILERQVL</sequence>
<dbReference type="RefSeq" id="WP_170822011.1">
    <property type="nucleotide sequence ID" value="NZ_JAAOXG010000026.1"/>
</dbReference>
<dbReference type="SUPFAM" id="SSF46785">
    <property type="entry name" value="Winged helix' DNA-binding domain"/>
    <property type="match status" value="1"/>
</dbReference>
<dbReference type="InterPro" id="IPR036388">
    <property type="entry name" value="WH-like_DNA-bd_sf"/>
</dbReference>
<proteinExistence type="predicted"/>
<reference evidence="2 3" key="1">
    <citation type="submission" date="2020-03" db="EMBL/GenBank/DDBJ databases">
        <title>Genome Sequence of industrial isolate, B5A.</title>
        <authorList>
            <person name="Sharma S."/>
            <person name="Patil P.B."/>
            <person name="Korpole S."/>
        </authorList>
    </citation>
    <scope>NUCLEOTIDE SEQUENCE [LARGE SCALE GENOMIC DNA]</scope>
    <source>
        <strain evidence="2 3">PI-S10-B5A</strain>
    </source>
</reference>
<evidence type="ECO:0000259" key="1">
    <source>
        <dbReference type="PROSITE" id="PS51186"/>
    </source>
</evidence>
<dbReference type="PROSITE" id="PS51186">
    <property type="entry name" value="GNAT"/>
    <property type="match status" value="1"/>
</dbReference>
<feature type="domain" description="N-acetyltransferase" evidence="1">
    <location>
        <begin position="149"/>
        <end position="290"/>
    </location>
</feature>
<protein>
    <submittedName>
        <fullName evidence="2">GNAT family N-acetyltransferase</fullName>
    </submittedName>
</protein>
<dbReference type="CDD" id="cd04301">
    <property type="entry name" value="NAT_SF"/>
    <property type="match status" value="1"/>
</dbReference>
<dbReference type="InterPro" id="IPR000182">
    <property type="entry name" value="GNAT_dom"/>
</dbReference>
<accession>A0ABX1VS45</accession>
<dbReference type="PANTHER" id="PTHR33164:SF101">
    <property type="entry name" value="TRANSCRIPTIONAL REPRESSOR MPRA"/>
    <property type="match status" value="1"/>
</dbReference>
<gene>
    <name evidence="2" type="ORF">G9470_13625</name>
</gene>
<dbReference type="SMART" id="SM00347">
    <property type="entry name" value="HTH_MARR"/>
    <property type="match status" value="1"/>
</dbReference>
<evidence type="ECO:0000313" key="2">
    <source>
        <dbReference type="EMBL" id="NNJ30825.1"/>
    </source>
</evidence>
<dbReference type="InterPro" id="IPR036390">
    <property type="entry name" value="WH_DNA-bd_sf"/>
</dbReference>
<dbReference type="PANTHER" id="PTHR33164">
    <property type="entry name" value="TRANSCRIPTIONAL REGULATOR, MARR FAMILY"/>
    <property type="match status" value="1"/>
</dbReference>
<dbReference type="Proteomes" id="UP000539052">
    <property type="component" value="Unassembled WGS sequence"/>
</dbReference>
<dbReference type="Gene3D" id="1.10.10.10">
    <property type="entry name" value="Winged helix-like DNA-binding domain superfamily/Winged helix DNA-binding domain"/>
    <property type="match status" value="1"/>
</dbReference>
<dbReference type="Pfam" id="PF00583">
    <property type="entry name" value="Acetyltransf_1"/>
    <property type="match status" value="1"/>
</dbReference>
<dbReference type="Pfam" id="PF12802">
    <property type="entry name" value="MarR_2"/>
    <property type="match status" value="1"/>
</dbReference>
<organism evidence="2 3">
    <name type="scientific">Lacrimispora defluvii</name>
    <dbReference type="NCBI Taxonomy" id="2719233"/>
    <lineage>
        <taxon>Bacteria</taxon>
        <taxon>Bacillati</taxon>
        <taxon>Bacillota</taxon>
        <taxon>Clostridia</taxon>
        <taxon>Lachnospirales</taxon>
        <taxon>Lachnospiraceae</taxon>
        <taxon>Lacrimispora</taxon>
    </lineage>
</organism>
<dbReference type="Gene3D" id="3.40.630.30">
    <property type="match status" value="1"/>
</dbReference>
<dbReference type="SUPFAM" id="SSF55729">
    <property type="entry name" value="Acyl-CoA N-acyltransferases (Nat)"/>
    <property type="match status" value="1"/>
</dbReference>
<dbReference type="InterPro" id="IPR000835">
    <property type="entry name" value="HTH_MarR-typ"/>
</dbReference>
<evidence type="ECO:0000313" key="3">
    <source>
        <dbReference type="Proteomes" id="UP000539052"/>
    </source>
</evidence>